<comment type="caution">
    <text evidence="2">The sequence shown here is derived from an EMBL/GenBank/DDBJ whole genome shotgun (WGS) entry which is preliminary data.</text>
</comment>
<sequence>MNAVWPRFLRAAYRKEPISSFVITVGAVDAAIGGLDSRWSLFSFGLGTVGLALALRWWLMQRQQEEQPEQVPQYYLPPRSSRPQMPVLSVSKKNPPPH</sequence>
<reference evidence="2 3" key="1">
    <citation type="submission" date="2022-04" db="EMBL/GenBank/DDBJ databases">
        <title>Positive selection, recombination, and allopatry shape intraspecific diversity of widespread and dominant cyanobacteria.</title>
        <authorList>
            <person name="Wei J."/>
            <person name="Shu W."/>
            <person name="Hu C."/>
        </authorList>
    </citation>
    <scope>NUCLEOTIDE SEQUENCE [LARGE SCALE GENOMIC DNA]</scope>
    <source>
        <strain evidence="2 3">GB2-A4</strain>
    </source>
</reference>
<organism evidence="2 3">
    <name type="scientific">Trichocoleus desertorum GB2-A4</name>
    <dbReference type="NCBI Taxonomy" id="2933944"/>
    <lineage>
        <taxon>Bacteria</taxon>
        <taxon>Bacillati</taxon>
        <taxon>Cyanobacteriota</taxon>
        <taxon>Cyanophyceae</taxon>
        <taxon>Leptolyngbyales</taxon>
        <taxon>Trichocoleusaceae</taxon>
        <taxon>Trichocoleus</taxon>
    </lineage>
</organism>
<proteinExistence type="predicted"/>
<name>A0ABV0J494_9CYAN</name>
<dbReference type="RefSeq" id="WP_190434065.1">
    <property type="nucleotide sequence ID" value="NZ_JAMPKM010000002.1"/>
</dbReference>
<accession>A0ABV0J494</accession>
<feature type="compositionally biased region" description="Low complexity" evidence="1">
    <location>
        <begin position="69"/>
        <end position="78"/>
    </location>
</feature>
<dbReference type="EMBL" id="JAMPKM010000002">
    <property type="protein sequence ID" value="MEP0816602.1"/>
    <property type="molecule type" value="Genomic_DNA"/>
</dbReference>
<evidence type="ECO:0000313" key="2">
    <source>
        <dbReference type="EMBL" id="MEP0816602.1"/>
    </source>
</evidence>
<evidence type="ECO:0000313" key="3">
    <source>
        <dbReference type="Proteomes" id="UP001464891"/>
    </source>
</evidence>
<feature type="region of interest" description="Disordered" evidence="1">
    <location>
        <begin position="68"/>
        <end position="98"/>
    </location>
</feature>
<protein>
    <submittedName>
        <fullName evidence="2">Uncharacterized protein</fullName>
    </submittedName>
</protein>
<dbReference type="Proteomes" id="UP001464891">
    <property type="component" value="Unassembled WGS sequence"/>
</dbReference>
<gene>
    <name evidence="2" type="ORF">NC998_05790</name>
</gene>
<evidence type="ECO:0000256" key="1">
    <source>
        <dbReference type="SAM" id="MobiDB-lite"/>
    </source>
</evidence>
<keyword evidence="3" id="KW-1185">Reference proteome</keyword>